<accession>A0ABX1RZU2</accession>
<evidence type="ECO:0000313" key="2">
    <source>
        <dbReference type="Proteomes" id="UP000746690"/>
    </source>
</evidence>
<reference evidence="1 2" key="1">
    <citation type="submission" date="2020-04" db="EMBL/GenBank/DDBJ databases">
        <title>A Flavivirga sp. nov.</title>
        <authorList>
            <person name="Sun X."/>
        </authorList>
    </citation>
    <scope>NUCLEOTIDE SEQUENCE [LARGE SCALE GENOMIC DNA]</scope>
    <source>
        <strain evidence="1 2">Y03</strain>
    </source>
</reference>
<gene>
    <name evidence="1" type="ORF">HHX25_09350</name>
</gene>
<dbReference type="Proteomes" id="UP000746690">
    <property type="component" value="Unassembled WGS sequence"/>
</dbReference>
<comment type="caution">
    <text evidence="1">The sequence shown here is derived from an EMBL/GenBank/DDBJ whole genome shotgun (WGS) entry which is preliminary data.</text>
</comment>
<dbReference type="RefSeq" id="WP_169672461.1">
    <property type="nucleotide sequence ID" value="NZ_JABBHF010000004.1"/>
</dbReference>
<sequence length="586" mass="67788">MTDVSKYFEATKKSILTELASEDYDEVEIIVRCSTDNNKGRTKIKANKYLIVNGEKSKVLKAINHNAYRELFARHHGLKVLQFKVSGENIEAFGNYPSSRDNYGMIEEFNDPEAFLEQQANMYLDAGIDYIATFYLDRLSNFNINPFGAYQKGKRLEVRHAGLDMLVRSNLMFLAVLQCVVPKIGSESKVKVILRKDKPIEIICVDIKTIINDILVDYNFYYGEKYEIDCNVSYREGSYKPVNLIFNGELTLNGEKKELERFPKEDLTILYSSLEQKVDQLRLTIKNGKLSIASNISFPAYNIELLRTNNYNVAADNLHKICEFIESGNEEKMLAAVEAACQLETSKNRIEARYLNYIKAQSLNKGATLFDIRPEMFDKNIQNICSGRFAILHDESIHFGMKNEEETKQIIDFIGANVDQNINVSQFIKSIEGVFSAHDHINESMKSLVATHHIYRQQLAQGFKEEAKLHPNGWWSEACIALSNIKMNTMTIDSTRFYREEKLPYLVEYMSFLLIILSGEKVHIDIYNSQMHELTTLYWMFRPVPSITWFQTRPTYSNYKFAHELSVKYRINNGDLEKLDISKYRN</sequence>
<protein>
    <submittedName>
        <fullName evidence="1">Uncharacterized protein</fullName>
    </submittedName>
</protein>
<dbReference type="EMBL" id="JABBHF010000004">
    <property type="protein sequence ID" value="NMH87709.1"/>
    <property type="molecule type" value="Genomic_DNA"/>
</dbReference>
<proteinExistence type="predicted"/>
<organism evidence="1 2">
    <name type="scientific">Flavivirga algicola</name>
    <dbReference type="NCBI Taxonomy" id="2729136"/>
    <lineage>
        <taxon>Bacteria</taxon>
        <taxon>Pseudomonadati</taxon>
        <taxon>Bacteroidota</taxon>
        <taxon>Flavobacteriia</taxon>
        <taxon>Flavobacteriales</taxon>
        <taxon>Flavobacteriaceae</taxon>
        <taxon>Flavivirga</taxon>
    </lineage>
</organism>
<evidence type="ECO:0000313" key="1">
    <source>
        <dbReference type="EMBL" id="NMH87709.1"/>
    </source>
</evidence>
<name>A0ABX1RZU2_9FLAO</name>
<keyword evidence="2" id="KW-1185">Reference proteome</keyword>